<evidence type="ECO:0000313" key="7">
    <source>
        <dbReference type="EMBL" id="ANP74347.1"/>
    </source>
</evidence>
<feature type="transmembrane region" description="Helical" evidence="5">
    <location>
        <begin position="154"/>
        <end position="175"/>
    </location>
</feature>
<evidence type="ECO:0000256" key="3">
    <source>
        <dbReference type="ARBA" id="ARBA00022989"/>
    </source>
</evidence>
<keyword evidence="2 5" id="KW-0812">Transmembrane</keyword>
<proteinExistence type="predicted"/>
<dbReference type="InterPro" id="IPR010432">
    <property type="entry name" value="RDD"/>
</dbReference>
<accession>A0A1B1BP01</accession>
<reference evidence="7 8" key="1">
    <citation type="submission" date="2016-06" db="EMBL/GenBank/DDBJ databases">
        <title>Genome sequencing of Cryobacterium arcticum PAMC 27867.</title>
        <authorList>
            <person name="Lee J."/>
            <person name="Kim O.-S."/>
        </authorList>
    </citation>
    <scope>NUCLEOTIDE SEQUENCE [LARGE SCALE GENOMIC DNA]</scope>
    <source>
        <strain evidence="7 8">PAMC 27867</strain>
    </source>
</reference>
<evidence type="ECO:0000256" key="4">
    <source>
        <dbReference type="ARBA" id="ARBA00023136"/>
    </source>
</evidence>
<dbReference type="GO" id="GO:0016020">
    <property type="term" value="C:membrane"/>
    <property type="evidence" value="ECO:0007669"/>
    <property type="project" value="UniProtKB-SubCell"/>
</dbReference>
<evidence type="ECO:0000256" key="1">
    <source>
        <dbReference type="ARBA" id="ARBA00004141"/>
    </source>
</evidence>
<evidence type="ECO:0000256" key="5">
    <source>
        <dbReference type="SAM" id="Phobius"/>
    </source>
</evidence>
<organism evidence="7 8">
    <name type="scientific">Cryobacterium arcticum</name>
    <dbReference type="NCBI Taxonomy" id="670052"/>
    <lineage>
        <taxon>Bacteria</taxon>
        <taxon>Bacillati</taxon>
        <taxon>Actinomycetota</taxon>
        <taxon>Actinomycetes</taxon>
        <taxon>Micrococcales</taxon>
        <taxon>Microbacteriaceae</taxon>
        <taxon>Cryobacterium</taxon>
    </lineage>
</organism>
<evidence type="ECO:0000313" key="8">
    <source>
        <dbReference type="Proteomes" id="UP000092582"/>
    </source>
</evidence>
<dbReference type="KEGG" id="cart:PA27867_3420"/>
<dbReference type="AlphaFoldDB" id="A0A1B1BP01"/>
<dbReference type="Proteomes" id="UP000092582">
    <property type="component" value="Chromosome 1"/>
</dbReference>
<keyword evidence="8" id="KW-1185">Reference proteome</keyword>
<evidence type="ECO:0000259" key="6">
    <source>
        <dbReference type="Pfam" id="PF06271"/>
    </source>
</evidence>
<feature type="transmembrane region" description="Helical" evidence="5">
    <location>
        <begin position="24"/>
        <end position="51"/>
    </location>
</feature>
<protein>
    <recommendedName>
        <fullName evidence="6">RDD domain-containing protein</fullName>
    </recommendedName>
</protein>
<keyword evidence="3 5" id="KW-1133">Transmembrane helix</keyword>
<feature type="transmembrane region" description="Helical" evidence="5">
    <location>
        <begin position="63"/>
        <end position="83"/>
    </location>
</feature>
<dbReference type="RefSeq" id="WP_084021277.1">
    <property type="nucleotide sequence ID" value="NZ_CP016282.1"/>
</dbReference>
<comment type="subcellular location">
    <subcellularLocation>
        <location evidence="1">Membrane</location>
        <topology evidence="1">Multi-pass membrane protein</topology>
    </subcellularLocation>
</comment>
<feature type="domain" description="RDD" evidence="6">
    <location>
        <begin position="17"/>
        <end position="186"/>
    </location>
</feature>
<evidence type="ECO:0000256" key="2">
    <source>
        <dbReference type="ARBA" id="ARBA00022692"/>
    </source>
</evidence>
<sequence length="194" mass="20329">MTPAELNAQTDLARPPAAAVARAVAFFIDVVGTTLLTGIVFFTCFMVGFNLDTVGNVTVANAVLKLGVGSLFLVPIGVLLLNLRLSRTRRASIGQLAAHIRLVDERTGGPVSYGGFFARTLVLAVPVVATASSAWTLFGIVANGGVGNSERGTSLLSVLPILLVVWLAFGFPMLFGDRRGWQDKAGKTQVVTAA</sequence>
<dbReference type="OrthoDB" id="9919634at2"/>
<feature type="transmembrane region" description="Helical" evidence="5">
    <location>
        <begin position="121"/>
        <end position="142"/>
    </location>
</feature>
<dbReference type="Pfam" id="PF06271">
    <property type="entry name" value="RDD"/>
    <property type="match status" value="1"/>
</dbReference>
<keyword evidence="4 5" id="KW-0472">Membrane</keyword>
<gene>
    <name evidence="7" type="ORF">PA27867_3420</name>
</gene>
<name>A0A1B1BP01_9MICO</name>
<dbReference type="EMBL" id="CP016282">
    <property type="protein sequence ID" value="ANP74347.1"/>
    <property type="molecule type" value="Genomic_DNA"/>
</dbReference>
<dbReference type="STRING" id="670052.PA27867_3420"/>